<protein>
    <submittedName>
        <fullName evidence="2">Uncharacterized protein</fullName>
    </submittedName>
</protein>
<dbReference type="EMBL" id="GBRH01158367">
    <property type="protein sequence ID" value="JAE39529.1"/>
    <property type="molecule type" value="Transcribed_RNA"/>
</dbReference>
<sequence length="53" mass="5665">MSLSSPFSNSNVERGVAGSWCEGIDLERSEGSGRSIKWSHHGEVIPPCGSSPY</sequence>
<evidence type="ECO:0000256" key="1">
    <source>
        <dbReference type="SAM" id="MobiDB-lite"/>
    </source>
</evidence>
<reference evidence="2" key="2">
    <citation type="journal article" date="2015" name="Data Brief">
        <title>Shoot transcriptome of the giant reed, Arundo donax.</title>
        <authorList>
            <person name="Barrero R.A."/>
            <person name="Guerrero F.D."/>
            <person name="Moolhuijzen P."/>
            <person name="Goolsby J.A."/>
            <person name="Tidwell J."/>
            <person name="Bellgard S.E."/>
            <person name="Bellgard M.I."/>
        </authorList>
    </citation>
    <scope>NUCLEOTIDE SEQUENCE</scope>
    <source>
        <tissue evidence="2">Shoot tissue taken approximately 20 cm above the soil surface</tissue>
    </source>
</reference>
<dbReference type="AlphaFoldDB" id="A0A0A9HUL8"/>
<organism evidence="2">
    <name type="scientific">Arundo donax</name>
    <name type="common">Giant reed</name>
    <name type="synonym">Donax arundinaceus</name>
    <dbReference type="NCBI Taxonomy" id="35708"/>
    <lineage>
        <taxon>Eukaryota</taxon>
        <taxon>Viridiplantae</taxon>
        <taxon>Streptophyta</taxon>
        <taxon>Embryophyta</taxon>
        <taxon>Tracheophyta</taxon>
        <taxon>Spermatophyta</taxon>
        <taxon>Magnoliopsida</taxon>
        <taxon>Liliopsida</taxon>
        <taxon>Poales</taxon>
        <taxon>Poaceae</taxon>
        <taxon>PACMAD clade</taxon>
        <taxon>Arundinoideae</taxon>
        <taxon>Arundineae</taxon>
        <taxon>Arundo</taxon>
    </lineage>
</organism>
<feature type="region of interest" description="Disordered" evidence="1">
    <location>
        <begin position="30"/>
        <end position="53"/>
    </location>
</feature>
<accession>A0A0A9HUL8</accession>
<proteinExistence type="predicted"/>
<name>A0A0A9HUL8_ARUDO</name>
<evidence type="ECO:0000313" key="2">
    <source>
        <dbReference type="EMBL" id="JAE39529.1"/>
    </source>
</evidence>
<reference evidence="2" key="1">
    <citation type="submission" date="2014-09" db="EMBL/GenBank/DDBJ databases">
        <authorList>
            <person name="Magalhaes I.L.F."/>
            <person name="Oliveira U."/>
            <person name="Santos F.R."/>
            <person name="Vidigal T.H.D.A."/>
            <person name="Brescovit A.D."/>
            <person name="Santos A.J."/>
        </authorList>
    </citation>
    <scope>NUCLEOTIDE SEQUENCE</scope>
    <source>
        <tissue evidence="2">Shoot tissue taken approximately 20 cm above the soil surface</tissue>
    </source>
</reference>